<protein>
    <submittedName>
        <fullName evidence="1">Uncharacterized protein</fullName>
    </submittedName>
</protein>
<feature type="non-terminal residue" evidence="1">
    <location>
        <position position="514"/>
    </location>
</feature>
<dbReference type="Proteomes" id="UP001189429">
    <property type="component" value="Unassembled WGS sequence"/>
</dbReference>
<gene>
    <name evidence="1" type="ORF">PCOR1329_LOCUS80160</name>
</gene>
<accession>A0ABN9XV98</accession>
<keyword evidence="2" id="KW-1185">Reference proteome</keyword>
<comment type="caution">
    <text evidence="1">The sequence shown here is derived from an EMBL/GenBank/DDBJ whole genome shotgun (WGS) entry which is preliminary data.</text>
</comment>
<reference evidence="1" key="1">
    <citation type="submission" date="2023-10" db="EMBL/GenBank/DDBJ databases">
        <authorList>
            <person name="Chen Y."/>
            <person name="Shah S."/>
            <person name="Dougan E. K."/>
            <person name="Thang M."/>
            <person name="Chan C."/>
        </authorList>
    </citation>
    <scope>NUCLEOTIDE SEQUENCE [LARGE SCALE GENOMIC DNA]</scope>
</reference>
<dbReference type="EMBL" id="CAUYUJ010021330">
    <property type="protein sequence ID" value="CAK0904006.1"/>
    <property type="molecule type" value="Genomic_DNA"/>
</dbReference>
<proteinExistence type="predicted"/>
<sequence>MMPEMSEQINGIIHAHMGGEAKQIRSAAERIVKMLVSSGLAYVNRCQCVNVGTHNQNRDGTGLDVEKVHQLILLICNQGWVWEEVRNAWAFELPPGEEGDEQYRFNVALAESADGYLAPWTDKNMLRFLSVTSSHTIAGIRCVKCRFGSKSLQDAISTDGRVSRDRVYDLAPSYLEPVDNGMDWTIIRHEVATACPLLPHFLQEPGNAGHGTQQLFSKIQTLLRIHSRAKFMGNDWDKVTAAVEKNSPHLQGHVRGMCDLVAEYSGGTPPIYLQDLEKWAKTLKTSKDVDGRSFKMLSAIPFKQGPECIIGMLKAMVASPDAFVRGGVSRLLTSSDASDVVGKKKADCLSAASYAKTGREWLQGSAPQLEEHVVSKLVGDFQIRCVMHVHGKKAPGRATFKGIGDIAMAFLEDVFAAAPDLKSSGDLPWDCVARSPKDDGKTKKQEIVQFSGGGGGLDKAALAQLGFEVGQDVTMKTDASNALTIASIDDGRVTFEIDGRHEAKKPHAITYAKL</sequence>
<organism evidence="1 2">
    <name type="scientific">Prorocentrum cordatum</name>
    <dbReference type="NCBI Taxonomy" id="2364126"/>
    <lineage>
        <taxon>Eukaryota</taxon>
        <taxon>Sar</taxon>
        <taxon>Alveolata</taxon>
        <taxon>Dinophyceae</taxon>
        <taxon>Prorocentrales</taxon>
        <taxon>Prorocentraceae</taxon>
        <taxon>Prorocentrum</taxon>
    </lineage>
</organism>
<evidence type="ECO:0000313" key="1">
    <source>
        <dbReference type="EMBL" id="CAK0904006.1"/>
    </source>
</evidence>
<name>A0ABN9XV98_9DINO</name>
<evidence type="ECO:0000313" key="2">
    <source>
        <dbReference type="Proteomes" id="UP001189429"/>
    </source>
</evidence>